<protein>
    <submittedName>
        <fullName evidence="2">Uncharacterized protein</fullName>
    </submittedName>
</protein>
<evidence type="ECO:0000313" key="3">
    <source>
        <dbReference type="Proteomes" id="UP000228934"/>
    </source>
</evidence>
<feature type="region of interest" description="Disordered" evidence="1">
    <location>
        <begin position="1"/>
        <end position="34"/>
    </location>
</feature>
<sequence length="62" mass="7369">MQEKSHLHSLNDTRHAERLPFLQKHKQSSPSTPIRLVPQIRIELEPDDDTYFWRSRGTETTL</sequence>
<name>A0A2G9S4G2_AQUCT</name>
<dbReference type="OrthoDB" id="9908977at2759"/>
<feature type="compositionally biased region" description="Basic and acidic residues" evidence="1">
    <location>
        <begin position="1"/>
        <end position="18"/>
    </location>
</feature>
<reference evidence="3" key="1">
    <citation type="journal article" date="2017" name="Nat. Commun.">
        <title>The North American bullfrog draft genome provides insight into hormonal regulation of long noncoding RNA.</title>
        <authorList>
            <person name="Hammond S.A."/>
            <person name="Warren R.L."/>
            <person name="Vandervalk B.P."/>
            <person name="Kucuk E."/>
            <person name="Khan H."/>
            <person name="Gibb E.A."/>
            <person name="Pandoh P."/>
            <person name="Kirk H."/>
            <person name="Zhao Y."/>
            <person name="Jones M."/>
            <person name="Mungall A.J."/>
            <person name="Coope R."/>
            <person name="Pleasance S."/>
            <person name="Moore R.A."/>
            <person name="Holt R.A."/>
            <person name="Round J.M."/>
            <person name="Ohora S."/>
            <person name="Walle B.V."/>
            <person name="Veldhoen N."/>
            <person name="Helbing C.C."/>
            <person name="Birol I."/>
        </authorList>
    </citation>
    <scope>NUCLEOTIDE SEQUENCE [LARGE SCALE GENOMIC DNA]</scope>
</reference>
<keyword evidence="3" id="KW-1185">Reference proteome</keyword>
<dbReference type="Proteomes" id="UP000228934">
    <property type="component" value="Unassembled WGS sequence"/>
</dbReference>
<dbReference type="AlphaFoldDB" id="A0A2G9S4G2"/>
<organism evidence="2 3">
    <name type="scientific">Aquarana catesbeiana</name>
    <name type="common">American bullfrog</name>
    <name type="synonym">Rana catesbeiana</name>
    <dbReference type="NCBI Taxonomy" id="8400"/>
    <lineage>
        <taxon>Eukaryota</taxon>
        <taxon>Metazoa</taxon>
        <taxon>Chordata</taxon>
        <taxon>Craniata</taxon>
        <taxon>Vertebrata</taxon>
        <taxon>Euteleostomi</taxon>
        <taxon>Amphibia</taxon>
        <taxon>Batrachia</taxon>
        <taxon>Anura</taxon>
        <taxon>Neobatrachia</taxon>
        <taxon>Ranoidea</taxon>
        <taxon>Ranidae</taxon>
        <taxon>Aquarana</taxon>
    </lineage>
</organism>
<accession>A0A2G9S4G2</accession>
<proteinExistence type="predicted"/>
<gene>
    <name evidence="2" type="ORF">AB205_0062550</name>
</gene>
<evidence type="ECO:0000256" key="1">
    <source>
        <dbReference type="SAM" id="MobiDB-lite"/>
    </source>
</evidence>
<dbReference type="EMBL" id="KV928032">
    <property type="protein sequence ID" value="PIO34343.1"/>
    <property type="molecule type" value="Genomic_DNA"/>
</dbReference>
<evidence type="ECO:0000313" key="2">
    <source>
        <dbReference type="EMBL" id="PIO34343.1"/>
    </source>
</evidence>